<keyword evidence="9" id="KW-0675">Receptor</keyword>
<dbReference type="FunFam" id="2.10.25.10:FF:000010">
    <property type="entry name" value="Pro-epidermal growth factor"/>
    <property type="match status" value="1"/>
</dbReference>
<dbReference type="SMART" id="SM00181">
    <property type="entry name" value="EGF"/>
    <property type="match status" value="4"/>
</dbReference>
<dbReference type="PANTHER" id="PTHR22722:SF11">
    <property type="entry name" value="LOW-DENSITY LIPOPROTEIN RECEPTOR-RELATED PROTEIN 2"/>
    <property type="match status" value="1"/>
</dbReference>
<dbReference type="InterPro" id="IPR011042">
    <property type="entry name" value="6-blade_b-propeller_TolB-like"/>
</dbReference>
<dbReference type="InterPro" id="IPR009030">
    <property type="entry name" value="Growth_fac_rcpt_cys_sf"/>
</dbReference>
<evidence type="ECO:0000313" key="9">
    <source>
        <dbReference type="EMBL" id="KAG9271594.1"/>
    </source>
</evidence>
<dbReference type="GO" id="GO:0042562">
    <property type="term" value="F:hormone binding"/>
    <property type="evidence" value="ECO:0007669"/>
    <property type="project" value="TreeGrafter"/>
</dbReference>
<dbReference type="InterPro" id="IPR000033">
    <property type="entry name" value="LDLR_classB_rpt"/>
</dbReference>
<keyword evidence="9" id="KW-0449">Lipoprotein</keyword>
<reference evidence="9 10" key="1">
    <citation type="submission" date="2021-07" db="EMBL/GenBank/DDBJ databases">
        <authorList>
            <person name="Imarazene B."/>
            <person name="Zahm M."/>
            <person name="Klopp C."/>
            <person name="Cabau C."/>
            <person name="Beille S."/>
            <person name="Jouanno E."/>
            <person name="Castinel A."/>
            <person name="Lluch J."/>
            <person name="Gil L."/>
            <person name="Kuchtly C."/>
            <person name="Lopez Roques C."/>
            <person name="Donnadieu C."/>
            <person name="Parrinello H."/>
            <person name="Journot L."/>
            <person name="Du K."/>
            <person name="Schartl M."/>
            <person name="Retaux S."/>
            <person name="Guiguen Y."/>
        </authorList>
    </citation>
    <scope>NUCLEOTIDE SEQUENCE [LARGE SCALE GENOMIC DNA]</scope>
    <source>
        <strain evidence="9">Pach_M1</strain>
        <tissue evidence="9">Testis</tissue>
    </source>
</reference>
<dbReference type="GO" id="GO:0016324">
    <property type="term" value="C:apical plasma membrane"/>
    <property type="evidence" value="ECO:0007669"/>
    <property type="project" value="TreeGrafter"/>
</dbReference>
<feature type="repeat" description="LDL-receptor class B" evidence="7">
    <location>
        <begin position="312"/>
        <end position="355"/>
    </location>
</feature>
<dbReference type="SMART" id="SM00179">
    <property type="entry name" value="EGF_CA"/>
    <property type="match status" value="4"/>
</dbReference>
<dbReference type="AlphaFoldDB" id="A0A8T2LL34"/>
<sequence length="402" mass="45329">MLVNSFFILSSLDQESCSDSNAGCTHGCIQGPFGAQCTCPIGYQLSNDTKTCEDINECDPHGLCSQHCFNERGSFRCHCQDGYTLEMDGRTCKASDPSMHHCDHECTDTPTSFICTCRPGYRLMSDNRTCDDVNECRDTPSVCSQICENTAGSYVCKCSPGFLREPDGHSCRQNSNISPYLIFSNRYYLRNLSTDGEAYSLILQGLTSVVALDFDRVDKRLYWIDVSRRVVERMFFNGTGREVVVNGILHGEGLAVDWVGRKLYWVDSFLDCMKVSELDGRFVRKLADHCVDANNSYCFQNPRAIVVHPKFGMMYWTDWGRSPKIEAAWMDGQHRQVLLDEDLGWPTGLALDYLNENRIYWCDSKENIIESMKADGTDRKIIMSGGLAPLKSPLNIIGTFNS</sequence>
<dbReference type="GO" id="GO:0006898">
    <property type="term" value="P:receptor-mediated endocytosis"/>
    <property type="evidence" value="ECO:0007669"/>
    <property type="project" value="TreeGrafter"/>
</dbReference>
<dbReference type="Pfam" id="PF00058">
    <property type="entry name" value="Ldl_recept_b"/>
    <property type="match status" value="2"/>
</dbReference>
<evidence type="ECO:0000256" key="5">
    <source>
        <dbReference type="ARBA" id="ARBA00023180"/>
    </source>
</evidence>
<keyword evidence="4 6" id="KW-1015">Disulfide bond</keyword>
<evidence type="ECO:0000313" key="10">
    <source>
        <dbReference type="Proteomes" id="UP000752171"/>
    </source>
</evidence>
<dbReference type="GO" id="GO:0043235">
    <property type="term" value="C:receptor complex"/>
    <property type="evidence" value="ECO:0007669"/>
    <property type="project" value="TreeGrafter"/>
</dbReference>
<dbReference type="InterPro" id="IPR026823">
    <property type="entry name" value="cEGF"/>
</dbReference>
<dbReference type="InterPro" id="IPR001881">
    <property type="entry name" value="EGF-like_Ca-bd_dom"/>
</dbReference>
<keyword evidence="3" id="KW-0677">Repeat</keyword>
<dbReference type="Pfam" id="PF14670">
    <property type="entry name" value="FXa_inhibition"/>
    <property type="match status" value="1"/>
</dbReference>
<dbReference type="PROSITE" id="PS00010">
    <property type="entry name" value="ASX_HYDROXYL"/>
    <property type="match status" value="1"/>
</dbReference>
<protein>
    <submittedName>
        <fullName evidence="9">Low-density lipoprotein receptor-related protein 2</fullName>
    </submittedName>
</protein>
<keyword evidence="2" id="KW-0732">Signal</keyword>
<dbReference type="SUPFAM" id="SSF63825">
    <property type="entry name" value="YWTD domain"/>
    <property type="match status" value="1"/>
</dbReference>
<dbReference type="InterPro" id="IPR018097">
    <property type="entry name" value="EGF_Ca-bd_CS"/>
</dbReference>
<name>A0A8T2LL34_ASTMX</name>
<dbReference type="PROSITE" id="PS01187">
    <property type="entry name" value="EGF_CA"/>
    <property type="match status" value="1"/>
</dbReference>
<dbReference type="InterPro" id="IPR049883">
    <property type="entry name" value="NOTCH1_EGF-like"/>
</dbReference>
<dbReference type="InterPro" id="IPR051221">
    <property type="entry name" value="LDLR-related"/>
</dbReference>
<evidence type="ECO:0000256" key="4">
    <source>
        <dbReference type="ARBA" id="ARBA00023157"/>
    </source>
</evidence>
<dbReference type="Proteomes" id="UP000752171">
    <property type="component" value="Unassembled WGS sequence"/>
</dbReference>
<proteinExistence type="predicted"/>
<dbReference type="InterPro" id="IPR000152">
    <property type="entry name" value="EGF-type_Asp/Asn_hydroxyl_site"/>
</dbReference>
<dbReference type="PROSITE" id="PS50026">
    <property type="entry name" value="EGF_3"/>
    <property type="match status" value="1"/>
</dbReference>
<comment type="caution">
    <text evidence="9">The sequence shown here is derived from an EMBL/GenBank/DDBJ whole genome shotgun (WGS) entry which is preliminary data.</text>
</comment>
<evidence type="ECO:0000256" key="3">
    <source>
        <dbReference type="ARBA" id="ARBA00022737"/>
    </source>
</evidence>
<dbReference type="PROSITE" id="PS01186">
    <property type="entry name" value="EGF_2"/>
    <property type="match status" value="1"/>
</dbReference>
<dbReference type="InterPro" id="IPR000742">
    <property type="entry name" value="EGF"/>
</dbReference>
<dbReference type="Gene3D" id="2.120.10.30">
    <property type="entry name" value="TolB, C-terminal domain"/>
    <property type="match status" value="1"/>
</dbReference>
<dbReference type="Pfam" id="PF12662">
    <property type="entry name" value="cEGF"/>
    <property type="match status" value="1"/>
</dbReference>
<evidence type="ECO:0000256" key="7">
    <source>
        <dbReference type="PROSITE-ProRule" id="PRU00461"/>
    </source>
</evidence>
<evidence type="ECO:0000256" key="1">
    <source>
        <dbReference type="ARBA" id="ARBA00022536"/>
    </source>
</evidence>
<organism evidence="9 10">
    <name type="scientific">Astyanax mexicanus</name>
    <name type="common">Blind cave fish</name>
    <name type="synonym">Astyanax fasciatus mexicanus</name>
    <dbReference type="NCBI Taxonomy" id="7994"/>
    <lineage>
        <taxon>Eukaryota</taxon>
        <taxon>Metazoa</taxon>
        <taxon>Chordata</taxon>
        <taxon>Craniata</taxon>
        <taxon>Vertebrata</taxon>
        <taxon>Euteleostomi</taxon>
        <taxon>Actinopterygii</taxon>
        <taxon>Neopterygii</taxon>
        <taxon>Teleostei</taxon>
        <taxon>Ostariophysi</taxon>
        <taxon>Characiformes</taxon>
        <taxon>Characoidei</taxon>
        <taxon>Acestrorhamphidae</taxon>
        <taxon>Acestrorhamphinae</taxon>
        <taxon>Astyanax</taxon>
    </lineage>
</organism>
<gene>
    <name evidence="9" type="primary">LRP2</name>
    <name evidence="9" type="ORF">AMEX_G14535</name>
</gene>
<feature type="domain" description="EGF-like" evidence="8">
    <location>
        <begin position="54"/>
        <end position="93"/>
    </location>
</feature>
<keyword evidence="5" id="KW-0325">Glycoprotein</keyword>
<dbReference type="CDD" id="cd00054">
    <property type="entry name" value="EGF_CA"/>
    <property type="match status" value="1"/>
</dbReference>
<keyword evidence="1 6" id="KW-0245">EGF-like domain</keyword>
<dbReference type="PROSITE" id="PS51120">
    <property type="entry name" value="LDLRB"/>
    <property type="match status" value="3"/>
</dbReference>
<dbReference type="GO" id="GO:0005509">
    <property type="term" value="F:calcium ion binding"/>
    <property type="evidence" value="ECO:0007669"/>
    <property type="project" value="InterPro"/>
</dbReference>
<feature type="disulfide bond" evidence="6">
    <location>
        <begin position="58"/>
        <end position="68"/>
    </location>
</feature>
<comment type="caution">
    <text evidence="6">Lacks conserved residue(s) required for the propagation of feature annotation.</text>
</comment>
<dbReference type="EMBL" id="JAICCE010000011">
    <property type="protein sequence ID" value="KAG9271594.1"/>
    <property type="molecule type" value="Genomic_DNA"/>
</dbReference>
<dbReference type="SUPFAM" id="SSF57184">
    <property type="entry name" value="Growth factor receptor domain"/>
    <property type="match status" value="1"/>
</dbReference>
<dbReference type="FunFam" id="2.10.25.10:FF:000240">
    <property type="entry name" value="Vitamin K-dependent protein S"/>
    <property type="match status" value="1"/>
</dbReference>
<dbReference type="Pfam" id="PF07645">
    <property type="entry name" value="EGF_CA"/>
    <property type="match status" value="1"/>
</dbReference>
<dbReference type="FunFam" id="2.120.10.30:FF:000241">
    <property type="entry name" value="Low-density lipoprotein receptor-related protein 6"/>
    <property type="match status" value="1"/>
</dbReference>
<dbReference type="SUPFAM" id="SSF57196">
    <property type="entry name" value="EGF/Laminin"/>
    <property type="match status" value="1"/>
</dbReference>
<evidence type="ECO:0000256" key="6">
    <source>
        <dbReference type="PROSITE-ProRule" id="PRU00076"/>
    </source>
</evidence>
<dbReference type="PANTHER" id="PTHR22722">
    <property type="entry name" value="LOW-DENSITY LIPOPROTEIN RECEPTOR-RELATED PROTEIN 2-RELATED"/>
    <property type="match status" value="1"/>
</dbReference>
<dbReference type="Gene3D" id="2.10.25.10">
    <property type="entry name" value="Laminin"/>
    <property type="match status" value="4"/>
</dbReference>
<dbReference type="FunFam" id="2.10.25.10:FF:000037">
    <property type="entry name" value="Signal peptide, CUB domain and EGF-like domain-containing 2"/>
    <property type="match status" value="2"/>
</dbReference>
<feature type="repeat" description="LDL-receptor class B" evidence="7">
    <location>
        <begin position="357"/>
        <end position="402"/>
    </location>
</feature>
<evidence type="ECO:0000259" key="8">
    <source>
        <dbReference type="PROSITE" id="PS50026"/>
    </source>
</evidence>
<dbReference type="SMART" id="SM00135">
    <property type="entry name" value="LY"/>
    <property type="match status" value="4"/>
</dbReference>
<accession>A0A8T2LL34</accession>
<feature type="repeat" description="LDL-receptor class B" evidence="7">
    <location>
        <begin position="219"/>
        <end position="260"/>
    </location>
</feature>
<evidence type="ECO:0000256" key="2">
    <source>
        <dbReference type="ARBA" id="ARBA00022729"/>
    </source>
</evidence>